<dbReference type="InterPro" id="IPR052024">
    <property type="entry name" value="Methanogen_methyltrans"/>
</dbReference>
<dbReference type="InterPro" id="IPR000257">
    <property type="entry name" value="Uroporphyrinogen_deCOase"/>
</dbReference>
<dbReference type="SUPFAM" id="SSF51726">
    <property type="entry name" value="UROD/MetE-like"/>
    <property type="match status" value="1"/>
</dbReference>
<name>A0A2N9LLX9_9BACT</name>
<evidence type="ECO:0000313" key="3">
    <source>
        <dbReference type="Proteomes" id="UP000239735"/>
    </source>
</evidence>
<organism evidence="2 3">
    <name type="scientific">Candidatus Sulfuritelmatomonas gaucii</name>
    <dbReference type="NCBI Taxonomy" id="2043161"/>
    <lineage>
        <taxon>Bacteria</taxon>
        <taxon>Pseudomonadati</taxon>
        <taxon>Acidobacteriota</taxon>
        <taxon>Terriglobia</taxon>
        <taxon>Terriglobales</taxon>
        <taxon>Acidobacteriaceae</taxon>
        <taxon>Candidatus Sulfuritelmatomonas</taxon>
    </lineage>
</organism>
<dbReference type="OrthoDB" id="9815759at2"/>
<dbReference type="AlphaFoldDB" id="A0A2N9LLX9"/>
<evidence type="ECO:0000259" key="1">
    <source>
        <dbReference type="Pfam" id="PF01208"/>
    </source>
</evidence>
<evidence type="ECO:0000313" key="2">
    <source>
        <dbReference type="EMBL" id="SPE24249.1"/>
    </source>
</evidence>
<dbReference type="GO" id="GO:0006779">
    <property type="term" value="P:porphyrin-containing compound biosynthetic process"/>
    <property type="evidence" value="ECO:0007669"/>
    <property type="project" value="InterPro"/>
</dbReference>
<sequence length="361" mass="40833">MNARERILAVLNHEPVDRLPVDLWHTPEVGEMLRHYCGASDDLAMYRALNLDKIVWVFMDYQTDTGEHAGAQSGAGAESGGDRTMWGVPLKQIQAGDAHYAEFGSAPLSGYDTAKSLDDYPWWPNVERFDYATAEVKAREAARDFAVIGPWISFFEVYCQLRGMEQSLMDLVERSELVDAILDRVEWIQTEMMRRLFARAGEWLDLVFISDDIAGQRSLLMSPAMWKRHLQPRLKRWCEMIHSHGLRVFYHTDGAARRLLGPILDCGVDVLNPIQHACPGMDMAELKSEFGNRVTFHGGVDNQFALPRGTPEDVRREVRNCLDTLGADGRGYICCSCHNVQAGTPLKNILAMIETVQQKFL</sequence>
<feature type="domain" description="Uroporphyrinogen decarboxylase (URO-D)" evidence="1">
    <location>
        <begin position="136"/>
        <end position="358"/>
    </location>
</feature>
<dbReference type="Proteomes" id="UP000239735">
    <property type="component" value="Unassembled WGS sequence"/>
</dbReference>
<gene>
    <name evidence="2" type="ORF">SBA5_440036</name>
</gene>
<accession>A0A2N9LLX9</accession>
<protein>
    <submittedName>
        <fullName evidence="2">Uroporphyrinogen-III decarboxylase-like protein</fullName>
    </submittedName>
</protein>
<dbReference type="EMBL" id="OKRB01000102">
    <property type="protein sequence ID" value="SPE24249.1"/>
    <property type="molecule type" value="Genomic_DNA"/>
</dbReference>
<proteinExistence type="predicted"/>
<dbReference type="PANTHER" id="PTHR47099:SF1">
    <property type="entry name" value="METHYLCOBAMIDE:COM METHYLTRANSFERASE MTBA"/>
    <property type="match status" value="1"/>
</dbReference>
<dbReference type="PANTHER" id="PTHR47099">
    <property type="entry name" value="METHYLCOBAMIDE:COM METHYLTRANSFERASE MTBA"/>
    <property type="match status" value="1"/>
</dbReference>
<dbReference type="Gene3D" id="3.20.20.210">
    <property type="match status" value="1"/>
</dbReference>
<dbReference type="Pfam" id="PF01208">
    <property type="entry name" value="URO-D"/>
    <property type="match status" value="1"/>
</dbReference>
<dbReference type="InterPro" id="IPR038071">
    <property type="entry name" value="UROD/MetE-like_sf"/>
</dbReference>
<dbReference type="GO" id="GO:0004853">
    <property type="term" value="F:uroporphyrinogen decarboxylase activity"/>
    <property type="evidence" value="ECO:0007669"/>
    <property type="project" value="InterPro"/>
</dbReference>
<reference evidence="3" key="1">
    <citation type="submission" date="2018-02" db="EMBL/GenBank/DDBJ databases">
        <authorList>
            <person name="Hausmann B."/>
        </authorList>
    </citation>
    <scope>NUCLEOTIDE SEQUENCE [LARGE SCALE GENOMIC DNA]</scope>
    <source>
        <strain evidence="3">Peat soil MAG SbA5</strain>
    </source>
</reference>